<comment type="caution">
    <text evidence="2">The sequence shown here is derived from an EMBL/GenBank/DDBJ whole genome shotgun (WGS) entry which is preliminary data.</text>
</comment>
<keyword evidence="1" id="KW-1133">Transmembrane helix</keyword>
<organism evidence="2 3">
    <name type="scientific">Algoriphagus marincola HL-49</name>
    <dbReference type="NCBI Taxonomy" id="1305737"/>
    <lineage>
        <taxon>Bacteria</taxon>
        <taxon>Pseudomonadati</taxon>
        <taxon>Bacteroidota</taxon>
        <taxon>Cytophagia</taxon>
        <taxon>Cytophagales</taxon>
        <taxon>Cyclobacteriaceae</taxon>
        <taxon>Algoriphagus</taxon>
    </lineage>
</organism>
<evidence type="ECO:0000313" key="2">
    <source>
        <dbReference type="EMBL" id="KPQ13177.1"/>
    </source>
</evidence>
<keyword evidence="1" id="KW-0472">Membrane</keyword>
<keyword evidence="1" id="KW-0812">Transmembrane</keyword>
<dbReference type="AlphaFoldDB" id="A0A0P7XCV0"/>
<sequence length="229" mass="26476">MKLTKVQIEQLKKMISKKGYVHIDVQYEILDHVACKIEELLEEGPTLSLEDAFRKVHSSFGIFGFSTLEESYTKSIHARVKKYFWQEMSAFLTSYRILYPILLGLLIYQVSVLLNDPKAWVLILSGFLILTSLAFIGFYWPKYQRLKNFASFSTSSNLFQLVNFGIICCLYSYQWVYKAPQGNDSLFFYIFQGGIILVMVCFALSIFVLPRVLDQSIAETEALKRVYGE</sequence>
<proteinExistence type="predicted"/>
<dbReference type="PATRIC" id="fig|1305737.6.peg.3457"/>
<name>A0A0P7XCV0_9BACT</name>
<evidence type="ECO:0000313" key="3">
    <source>
        <dbReference type="Proteomes" id="UP000050421"/>
    </source>
</evidence>
<accession>A0A0P7XCV0</accession>
<dbReference type="STRING" id="1305737.GCA_000526355_01598"/>
<feature type="transmembrane region" description="Helical" evidence="1">
    <location>
        <begin position="97"/>
        <end position="114"/>
    </location>
</feature>
<feature type="transmembrane region" description="Helical" evidence="1">
    <location>
        <begin position="152"/>
        <end position="174"/>
    </location>
</feature>
<evidence type="ECO:0000256" key="1">
    <source>
        <dbReference type="SAM" id="Phobius"/>
    </source>
</evidence>
<feature type="transmembrane region" description="Helical" evidence="1">
    <location>
        <begin position="120"/>
        <end position="140"/>
    </location>
</feature>
<dbReference type="Proteomes" id="UP000050421">
    <property type="component" value="Unassembled WGS sequence"/>
</dbReference>
<dbReference type="eggNOG" id="ENOG502ZFYJ">
    <property type="taxonomic scope" value="Bacteria"/>
</dbReference>
<feature type="transmembrane region" description="Helical" evidence="1">
    <location>
        <begin position="186"/>
        <end position="209"/>
    </location>
</feature>
<gene>
    <name evidence="2" type="ORF">HLUCCX10_13755</name>
</gene>
<reference evidence="2 3" key="1">
    <citation type="submission" date="2015-09" db="EMBL/GenBank/DDBJ databases">
        <title>Identification and resolution of microdiversity through metagenomic sequencing of parallel consortia.</title>
        <authorList>
            <person name="Nelson W.C."/>
            <person name="Romine M.F."/>
            <person name="Lindemann S.R."/>
        </authorList>
    </citation>
    <scope>NUCLEOTIDE SEQUENCE [LARGE SCALE GENOMIC DNA]</scope>
    <source>
        <strain evidence="2">HL-49</strain>
    </source>
</reference>
<protein>
    <submittedName>
        <fullName evidence="2">Uncharacterized protein</fullName>
    </submittedName>
</protein>
<dbReference type="EMBL" id="LJXT01000100">
    <property type="protein sequence ID" value="KPQ13177.1"/>
    <property type="molecule type" value="Genomic_DNA"/>
</dbReference>